<evidence type="ECO:0000256" key="1">
    <source>
        <dbReference type="SAM" id="MobiDB-lite"/>
    </source>
</evidence>
<comment type="caution">
    <text evidence="2">The sequence shown here is derived from an EMBL/GenBank/DDBJ whole genome shotgun (WGS) entry which is preliminary data.</text>
</comment>
<feature type="region of interest" description="Disordered" evidence="1">
    <location>
        <begin position="1"/>
        <end position="23"/>
    </location>
</feature>
<gene>
    <name evidence="2" type="ORF">GCM10025778_22010</name>
</gene>
<accession>A0ABP9TPL5</accession>
<organism evidence="2 3">
    <name type="scientific">Paeniglutamicibacter antarcticus</name>
    <dbReference type="NCBI Taxonomy" id="494023"/>
    <lineage>
        <taxon>Bacteria</taxon>
        <taxon>Bacillati</taxon>
        <taxon>Actinomycetota</taxon>
        <taxon>Actinomycetes</taxon>
        <taxon>Micrococcales</taxon>
        <taxon>Micrococcaceae</taxon>
        <taxon>Paeniglutamicibacter</taxon>
    </lineage>
</organism>
<name>A0ABP9TPL5_9MICC</name>
<protein>
    <recommendedName>
        <fullName evidence="4">Transposase</fullName>
    </recommendedName>
</protein>
<reference evidence="3" key="1">
    <citation type="journal article" date="2019" name="Int. J. Syst. Evol. Microbiol.">
        <title>The Global Catalogue of Microorganisms (GCM) 10K type strain sequencing project: providing services to taxonomists for standard genome sequencing and annotation.</title>
        <authorList>
            <consortium name="The Broad Institute Genomics Platform"/>
            <consortium name="The Broad Institute Genome Sequencing Center for Infectious Disease"/>
            <person name="Wu L."/>
            <person name="Ma J."/>
        </authorList>
    </citation>
    <scope>NUCLEOTIDE SEQUENCE [LARGE SCALE GENOMIC DNA]</scope>
    <source>
        <strain evidence="3">JCM 18952</strain>
    </source>
</reference>
<dbReference type="Proteomes" id="UP001501257">
    <property type="component" value="Unassembled WGS sequence"/>
</dbReference>
<evidence type="ECO:0008006" key="4">
    <source>
        <dbReference type="Google" id="ProtNLM"/>
    </source>
</evidence>
<keyword evidence="3" id="KW-1185">Reference proteome</keyword>
<sequence>MRGAGETLRHRASTFKPGPRQSLGPAVLARDRIDGIVSTLNRLRRFLPTRNNLDVAQRLSEFAICPGRVLALVTGL</sequence>
<evidence type="ECO:0000313" key="3">
    <source>
        <dbReference type="Proteomes" id="UP001501257"/>
    </source>
</evidence>
<dbReference type="EMBL" id="BAABLK010000033">
    <property type="protein sequence ID" value="GAA5227668.1"/>
    <property type="molecule type" value="Genomic_DNA"/>
</dbReference>
<evidence type="ECO:0000313" key="2">
    <source>
        <dbReference type="EMBL" id="GAA5227668.1"/>
    </source>
</evidence>
<proteinExistence type="predicted"/>